<dbReference type="Pfam" id="PF04474">
    <property type="entry name" value="DUF554"/>
    <property type="match status" value="1"/>
</dbReference>
<feature type="transmembrane region" description="Helical" evidence="1">
    <location>
        <begin position="96"/>
        <end position="118"/>
    </location>
</feature>
<comment type="caution">
    <text evidence="2">The sequence shown here is derived from an EMBL/GenBank/DDBJ whole genome shotgun (WGS) entry which is preliminary data.</text>
</comment>
<feature type="transmembrane region" description="Helical" evidence="1">
    <location>
        <begin position="180"/>
        <end position="200"/>
    </location>
</feature>
<accession>A0A5S4ZTW9</accession>
<feature type="transmembrane region" description="Helical" evidence="1">
    <location>
        <begin position="206"/>
        <end position="224"/>
    </location>
</feature>
<dbReference type="PANTHER" id="PTHR36111">
    <property type="entry name" value="INNER MEMBRANE PROTEIN-RELATED"/>
    <property type="match status" value="1"/>
</dbReference>
<keyword evidence="1" id="KW-1133">Transmembrane helix</keyword>
<dbReference type="Proteomes" id="UP000323166">
    <property type="component" value="Unassembled WGS sequence"/>
</dbReference>
<dbReference type="InterPro" id="IPR007563">
    <property type="entry name" value="DUF554"/>
</dbReference>
<evidence type="ECO:0000313" key="3">
    <source>
        <dbReference type="Proteomes" id="UP000323166"/>
    </source>
</evidence>
<keyword evidence="1" id="KW-0812">Transmembrane</keyword>
<organism evidence="2 3">
    <name type="scientific">Desulfallas thermosapovorans DSM 6562</name>
    <dbReference type="NCBI Taxonomy" id="1121431"/>
    <lineage>
        <taxon>Bacteria</taxon>
        <taxon>Bacillati</taxon>
        <taxon>Bacillota</taxon>
        <taxon>Clostridia</taxon>
        <taxon>Eubacteriales</taxon>
        <taxon>Desulfallaceae</taxon>
        <taxon>Desulfallas</taxon>
    </lineage>
</organism>
<feature type="transmembrane region" description="Helical" evidence="1">
    <location>
        <begin position="138"/>
        <end position="160"/>
    </location>
</feature>
<proteinExistence type="predicted"/>
<dbReference type="EMBL" id="VNHM01000004">
    <property type="protein sequence ID" value="TYO96427.1"/>
    <property type="molecule type" value="Genomic_DNA"/>
</dbReference>
<evidence type="ECO:0000313" key="2">
    <source>
        <dbReference type="EMBL" id="TYO96427.1"/>
    </source>
</evidence>
<name>A0A5S4ZTW9_9FIRM</name>
<dbReference type="AlphaFoldDB" id="A0A5S4ZTW9"/>
<gene>
    <name evidence="2" type="ORF">LX24_00892</name>
</gene>
<keyword evidence="1" id="KW-0472">Membrane</keyword>
<reference evidence="2 3" key="1">
    <citation type="submission" date="2019-07" db="EMBL/GenBank/DDBJ databases">
        <title>Genomic Encyclopedia of Type Strains, Phase I: the one thousand microbial genomes (KMG-I) project.</title>
        <authorList>
            <person name="Kyrpides N."/>
        </authorList>
    </citation>
    <scope>NUCLEOTIDE SEQUENCE [LARGE SCALE GENOMIC DNA]</scope>
    <source>
        <strain evidence="2 3">DSM 6562</strain>
    </source>
</reference>
<protein>
    <recommendedName>
        <fullName evidence="4">Membrane protein YdfK</fullName>
    </recommendedName>
</protein>
<feature type="transmembrane region" description="Helical" evidence="1">
    <location>
        <begin position="6"/>
        <end position="21"/>
    </location>
</feature>
<sequence length="230" mass="24004">MLGTIVNVLAICAGAIAGLVLKKGIKPSVKKTVMQAIGLSVLLVGLQMSLQSNQIILVIISLALGGISGELLKIEDNLHRLGLWLQNLVGKKSGDIASAFVTTSLIYCVGAMAIVGAIEDGLTGNPNTLFTKAILDGVSAIFFASTMGIGVIFSCIPVLIYQGTITLTASFLKDILNPFVINQLTATGGLLIVGIAINILELKKINTGNLLPAIIIIVPLSYIVKNLNLV</sequence>
<dbReference type="PANTHER" id="PTHR36111:SF2">
    <property type="entry name" value="INNER MEMBRANE PROTEIN"/>
    <property type="match status" value="1"/>
</dbReference>
<dbReference type="RefSeq" id="WP_166510942.1">
    <property type="nucleotide sequence ID" value="NZ_VNHM01000004.1"/>
</dbReference>
<evidence type="ECO:0000256" key="1">
    <source>
        <dbReference type="SAM" id="Phobius"/>
    </source>
</evidence>
<keyword evidence="3" id="KW-1185">Reference proteome</keyword>
<evidence type="ECO:0008006" key="4">
    <source>
        <dbReference type="Google" id="ProtNLM"/>
    </source>
</evidence>